<feature type="disulfide bond" evidence="18">
    <location>
        <begin position="161"/>
        <end position="360"/>
    </location>
</feature>
<dbReference type="AlphaFoldDB" id="A0A2C9UCK2"/>
<evidence type="ECO:0000256" key="6">
    <source>
        <dbReference type="ARBA" id="ARBA00022617"/>
    </source>
</evidence>
<dbReference type="PROSITE" id="PS00436">
    <property type="entry name" value="PEROXIDASE_2"/>
    <property type="match status" value="1"/>
</dbReference>
<dbReference type="FunFam" id="1.10.420.10:FF:000001">
    <property type="entry name" value="Peroxidase"/>
    <property type="match status" value="1"/>
</dbReference>
<dbReference type="GO" id="GO:0042744">
    <property type="term" value="P:hydrogen peroxide catabolic process"/>
    <property type="evidence" value="ECO:0007669"/>
    <property type="project" value="UniProtKB-KW"/>
</dbReference>
<feature type="disulfide bond" evidence="18">
    <location>
        <begin position="108"/>
        <end position="113"/>
    </location>
</feature>
<comment type="subcellular location">
    <subcellularLocation>
        <location evidence="19">Secreted</location>
    </subcellularLocation>
</comment>
<protein>
    <recommendedName>
        <fullName evidence="4 19">Peroxidase</fullName>
        <ecNumber evidence="4 19">1.11.1.7</ecNumber>
    </recommendedName>
</protein>
<evidence type="ECO:0000256" key="19">
    <source>
        <dbReference type="RuleBase" id="RU362060"/>
    </source>
</evidence>
<dbReference type="InterPro" id="IPR019793">
    <property type="entry name" value="Peroxidases_heam-ligand_BS"/>
</dbReference>
<feature type="binding site" evidence="16">
    <location>
        <position position="110"/>
    </location>
    <ligand>
        <name>Ca(2+)</name>
        <dbReference type="ChEBI" id="CHEBI:29108"/>
        <label>1</label>
    </ligand>
</feature>
<feature type="binding site" evidence="16">
    <location>
        <position position="114"/>
    </location>
    <ligand>
        <name>Ca(2+)</name>
        <dbReference type="ChEBI" id="CHEBI:29108"/>
        <label>1</label>
    </ligand>
</feature>
<feature type="active site" description="Proton acceptor" evidence="14">
    <location>
        <position position="106"/>
    </location>
</feature>
<dbReference type="PROSITE" id="PS00435">
    <property type="entry name" value="PEROXIDASE_1"/>
    <property type="match status" value="1"/>
</dbReference>
<evidence type="ECO:0000256" key="14">
    <source>
        <dbReference type="PIRSR" id="PIRSR600823-1"/>
    </source>
</evidence>
<keyword evidence="19" id="KW-0964">Secreted</keyword>
<feature type="domain" description="Plant heme peroxidase family profile" evidence="20">
    <location>
        <begin position="65"/>
        <end position="364"/>
    </location>
</feature>
<proteinExistence type="inferred from homology"/>
<dbReference type="GO" id="GO:0004601">
    <property type="term" value="F:peroxidase activity"/>
    <property type="evidence" value="ECO:0000318"/>
    <property type="project" value="GO_Central"/>
</dbReference>
<dbReference type="EC" id="1.11.1.7" evidence="4 19"/>
<dbReference type="InterPro" id="IPR033905">
    <property type="entry name" value="Secretory_peroxidase"/>
</dbReference>
<dbReference type="SUPFAM" id="SSF48113">
    <property type="entry name" value="Heme-dependent peroxidases"/>
    <property type="match status" value="1"/>
</dbReference>
<dbReference type="PROSITE" id="PS50873">
    <property type="entry name" value="PEROXIDASE_4"/>
    <property type="match status" value="1"/>
</dbReference>
<feature type="binding site" evidence="16">
    <location>
        <position position="128"/>
    </location>
    <ligand>
        <name>Ca(2+)</name>
        <dbReference type="ChEBI" id="CHEBI:29108"/>
        <label>1</label>
    </ligand>
</feature>
<evidence type="ECO:0000256" key="9">
    <source>
        <dbReference type="ARBA" id="ARBA00023002"/>
    </source>
</evidence>
<evidence type="ECO:0000256" key="3">
    <source>
        <dbReference type="ARBA" id="ARBA00006873"/>
    </source>
</evidence>
<dbReference type="InterPro" id="IPR000823">
    <property type="entry name" value="Peroxidase_pln"/>
</dbReference>
<evidence type="ECO:0000256" key="17">
    <source>
        <dbReference type="PIRSR" id="PIRSR600823-4"/>
    </source>
</evidence>
<reference evidence="21" key="1">
    <citation type="submission" date="2016-02" db="EMBL/GenBank/DDBJ databases">
        <title>WGS assembly of Manihot esculenta.</title>
        <authorList>
            <person name="Bredeson J.V."/>
            <person name="Prochnik S.E."/>
            <person name="Lyons J.B."/>
            <person name="Schmutz J."/>
            <person name="Grimwood J."/>
            <person name="Vrebalov J."/>
            <person name="Bart R.S."/>
            <person name="Amuge T."/>
            <person name="Ferguson M.E."/>
            <person name="Green R."/>
            <person name="Putnam N."/>
            <person name="Stites J."/>
            <person name="Rounsley S."/>
            <person name="Rokhsar D.S."/>
        </authorList>
    </citation>
    <scope>NUCLEOTIDE SEQUENCE [LARGE SCALE GENOMIC DNA]</scope>
    <source>
        <tissue evidence="21">Leaf</tissue>
    </source>
</reference>
<dbReference type="GO" id="GO:0140825">
    <property type="term" value="F:lactoperoxidase activity"/>
    <property type="evidence" value="ECO:0007669"/>
    <property type="project" value="UniProtKB-EC"/>
</dbReference>
<comment type="similarity">
    <text evidence="3">Belongs to the peroxidase family. Ascorbate peroxidase subfamily.</text>
</comment>
<gene>
    <name evidence="21" type="ORF">MANES_15G001400</name>
</gene>
<evidence type="ECO:0000256" key="12">
    <source>
        <dbReference type="ARBA" id="ARBA00023180"/>
    </source>
</evidence>
<feature type="disulfide bond" evidence="18">
    <location>
        <begin position="75"/>
        <end position="155"/>
    </location>
</feature>
<evidence type="ECO:0000256" key="7">
    <source>
        <dbReference type="ARBA" id="ARBA00022723"/>
    </source>
</evidence>
<feature type="binding site" evidence="16">
    <location>
        <position position="107"/>
    </location>
    <ligand>
        <name>Ca(2+)</name>
        <dbReference type="ChEBI" id="CHEBI:29108"/>
        <label>1</label>
    </ligand>
</feature>
<dbReference type="GO" id="GO:0046872">
    <property type="term" value="F:metal ion binding"/>
    <property type="evidence" value="ECO:0007669"/>
    <property type="project" value="UniProtKB-UniRule"/>
</dbReference>
<dbReference type="FunFam" id="1.10.520.10:FF:000001">
    <property type="entry name" value="Peroxidase"/>
    <property type="match status" value="1"/>
</dbReference>
<evidence type="ECO:0000259" key="20">
    <source>
        <dbReference type="PROSITE" id="PS50873"/>
    </source>
</evidence>
<evidence type="ECO:0000256" key="10">
    <source>
        <dbReference type="ARBA" id="ARBA00023004"/>
    </source>
</evidence>
<organism evidence="21">
    <name type="scientific">Manihot esculenta</name>
    <name type="common">Cassava</name>
    <name type="synonym">Jatropha manihot</name>
    <dbReference type="NCBI Taxonomy" id="3983"/>
    <lineage>
        <taxon>Eukaryota</taxon>
        <taxon>Viridiplantae</taxon>
        <taxon>Streptophyta</taxon>
        <taxon>Embryophyta</taxon>
        <taxon>Tracheophyta</taxon>
        <taxon>Spermatophyta</taxon>
        <taxon>Magnoliopsida</taxon>
        <taxon>eudicotyledons</taxon>
        <taxon>Gunneridae</taxon>
        <taxon>Pentapetalae</taxon>
        <taxon>rosids</taxon>
        <taxon>fabids</taxon>
        <taxon>Malpighiales</taxon>
        <taxon>Euphorbiaceae</taxon>
        <taxon>Crotonoideae</taxon>
        <taxon>Manihoteae</taxon>
        <taxon>Manihot</taxon>
    </lineage>
</organism>
<evidence type="ECO:0000256" key="5">
    <source>
        <dbReference type="ARBA" id="ARBA00022559"/>
    </source>
</evidence>
<comment type="similarity">
    <text evidence="19">Belongs to the peroxidase family. Classical plant (class III) peroxidase subfamily.</text>
</comment>
<keyword evidence="8 16" id="KW-0106">Calcium</keyword>
<evidence type="ECO:0000256" key="11">
    <source>
        <dbReference type="ARBA" id="ARBA00023157"/>
    </source>
</evidence>
<dbReference type="InterPro" id="IPR002016">
    <property type="entry name" value="Haem_peroxidase"/>
</dbReference>
<dbReference type="Pfam" id="PF00141">
    <property type="entry name" value="peroxidase"/>
    <property type="match status" value="1"/>
</dbReference>
<dbReference type="GO" id="GO:0020037">
    <property type="term" value="F:heme binding"/>
    <property type="evidence" value="ECO:0007669"/>
    <property type="project" value="UniProtKB-UniRule"/>
</dbReference>
<dbReference type="GO" id="GO:0005576">
    <property type="term" value="C:extracellular region"/>
    <property type="evidence" value="ECO:0007669"/>
    <property type="project" value="UniProtKB-SubCell"/>
</dbReference>
<feature type="binding site" evidence="16">
    <location>
        <position position="283"/>
    </location>
    <ligand>
        <name>Ca(2+)</name>
        <dbReference type="ChEBI" id="CHEBI:29108"/>
        <label>2</label>
    </ligand>
</feature>
<dbReference type="Gene3D" id="1.10.420.10">
    <property type="entry name" value="Peroxidase, domain 2"/>
    <property type="match status" value="1"/>
</dbReference>
<comment type="function">
    <text evidence="2">Removal of H(2)O(2), oxidation of toxic reductants, biosynthesis and degradation of lignin, suberization, auxin catabolism, response to environmental stresses such as wounding, pathogen attack and oxidative stress. These functions might be dependent on each isozyme/isoform in each plant tissue.</text>
</comment>
<keyword evidence="10 16" id="KW-0408">Iron</keyword>
<feature type="disulfide bond" evidence="18">
    <location>
        <begin position="240"/>
        <end position="270"/>
    </location>
</feature>
<accession>A0A2C9UCK2</accession>
<evidence type="ECO:0000256" key="16">
    <source>
        <dbReference type="PIRSR" id="PIRSR600823-3"/>
    </source>
</evidence>
<feature type="binding site" evidence="16">
    <location>
        <position position="286"/>
    </location>
    <ligand>
        <name>Ca(2+)</name>
        <dbReference type="ChEBI" id="CHEBI:29108"/>
        <label>2</label>
    </ligand>
</feature>
<feature type="binding site" evidence="16">
    <location>
        <position position="112"/>
    </location>
    <ligand>
        <name>Ca(2+)</name>
        <dbReference type="ChEBI" id="CHEBI:29108"/>
        <label>1</label>
    </ligand>
</feature>
<dbReference type="PRINTS" id="PR00461">
    <property type="entry name" value="PLPEROXIDASE"/>
</dbReference>
<evidence type="ECO:0000256" key="18">
    <source>
        <dbReference type="PIRSR" id="PIRSR600823-5"/>
    </source>
</evidence>
<sequence>MIIADGKYPALIQGCSHVYSVCLFFPLLVAKALRIKDYKFKKIVIAFAETPSTLNETCAGDIGFVLQFNIYQESCPEAEAIIFSWVETAISQDPRMAASLLRLHFHDCFVNGCDASVLLDDSGNFVGEKTAPPNLNSLRGFEVIDGIKAELESVCPQTVSCADILAIAARDSVVLSGGPSWEVHMGRKDSLSASKSAATNNIPAPNSTVATLVTSFQNVGLSLDDMVALSGAHTIGKARCTTFSSRLQGTANSNGHDINLDFIQSLQQLCSEPDSTSILAHLDLATPATFDNQYYLNLLLGEGLLPSDQTLVTDDDQTRLIVESYAEDPFLFFEDFKNSMLKMGSLGPLTEASGEIRTNCRAVN</sequence>
<keyword evidence="5 19" id="KW-0575">Peroxidase</keyword>
<feature type="binding site" evidence="16">
    <location>
        <position position="116"/>
    </location>
    <ligand>
        <name>Ca(2+)</name>
        <dbReference type="ChEBI" id="CHEBI:29108"/>
        <label>1</label>
    </ligand>
</feature>
<keyword evidence="6 19" id="KW-0349">Heme</keyword>
<dbReference type="PRINTS" id="PR00458">
    <property type="entry name" value="PEROXIDASE"/>
</dbReference>
<evidence type="ECO:0000256" key="13">
    <source>
        <dbReference type="ARBA" id="ARBA00023324"/>
    </source>
</evidence>
<evidence type="ECO:0000256" key="2">
    <source>
        <dbReference type="ARBA" id="ARBA00002322"/>
    </source>
</evidence>
<dbReference type="EMBL" id="CM004401">
    <property type="protein sequence ID" value="OAY27618.1"/>
    <property type="molecule type" value="Genomic_DNA"/>
</dbReference>
<feature type="binding site" evidence="16">
    <location>
        <position position="291"/>
    </location>
    <ligand>
        <name>Ca(2+)</name>
        <dbReference type="ChEBI" id="CHEBI:29108"/>
        <label>2</label>
    </ligand>
</feature>
<dbReference type="PANTHER" id="PTHR31388:SF28">
    <property type="entry name" value="PEROXIDASE 40"/>
    <property type="match status" value="1"/>
</dbReference>
<evidence type="ECO:0000256" key="4">
    <source>
        <dbReference type="ARBA" id="ARBA00012313"/>
    </source>
</evidence>
<dbReference type="STRING" id="3983.A0A2C9UCK2"/>
<evidence type="ECO:0000256" key="15">
    <source>
        <dbReference type="PIRSR" id="PIRSR600823-2"/>
    </source>
</evidence>
<keyword evidence="13 19" id="KW-0376">Hydrogen peroxide</keyword>
<keyword evidence="11 18" id="KW-1015">Disulfide bond</keyword>
<evidence type="ECO:0000256" key="8">
    <source>
        <dbReference type="ARBA" id="ARBA00022837"/>
    </source>
</evidence>
<feature type="site" description="Transition state stabilizer" evidence="17">
    <location>
        <position position="102"/>
    </location>
</feature>
<feature type="binding site" evidence="16">
    <location>
        <position position="234"/>
    </location>
    <ligand>
        <name>Ca(2+)</name>
        <dbReference type="ChEBI" id="CHEBI:29108"/>
        <label>2</label>
    </ligand>
</feature>
<evidence type="ECO:0000313" key="21">
    <source>
        <dbReference type="EMBL" id="OAY27618.1"/>
    </source>
</evidence>
<dbReference type="InterPro" id="IPR010255">
    <property type="entry name" value="Haem_peroxidase_sf"/>
</dbReference>
<dbReference type="PANTHER" id="PTHR31388">
    <property type="entry name" value="PEROXIDASE 72-RELATED"/>
    <property type="match status" value="1"/>
</dbReference>
<evidence type="ECO:0000256" key="1">
    <source>
        <dbReference type="ARBA" id="ARBA00000189"/>
    </source>
</evidence>
<keyword evidence="7 16" id="KW-0479">Metal-binding</keyword>
<feature type="binding site" evidence="15">
    <location>
        <position position="203"/>
    </location>
    <ligand>
        <name>substrate</name>
    </ligand>
</feature>
<comment type="cofactor">
    <cofactor evidence="16 19">
        <name>heme b</name>
        <dbReference type="ChEBI" id="CHEBI:60344"/>
    </cofactor>
    <text evidence="16 19">Binds 1 heme b (iron(II)-protoporphyrin IX) group per subunit.</text>
</comment>
<keyword evidence="9 19" id="KW-0560">Oxidoreductase</keyword>
<keyword evidence="12" id="KW-0325">Glycoprotein</keyword>
<comment type="catalytic activity">
    <reaction evidence="1 19">
        <text>2 a phenolic donor + H2O2 = 2 a phenolic radical donor + 2 H2O</text>
        <dbReference type="Rhea" id="RHEA:56136"/>
        <dbReference type="ChEBI" id="CHEBI:15377"/>
        <dbReference type="ChEBI" id="CHEBI:16240"/>
        <dbReference type="ChEBI" id="CHEBI:139520"/>
        <dbReference type="ChEBI" id="CHEBI:139521"/>
        <dbReference type="EC" id="1.11.1.7"/>
    </reaction>
</comment>
<dbReference type="CDD" id="cd00693">
    <property type="entry name" value="secretory_peroxidase"/>
    <property type="match status" value="1"/>
</dbReference>
<dbReference type="Gene3D" id="1.10.520.10">
    <property type="match status" value="1"/>
</dbReference>
<comment type="cofactor">
    <cofactor evidence="16 19">
        <name>Ca(2+)</name>
        <dbReference type="ChEBI" id="CHEBI:29108"/>
    </cofactor>
    <text evidence="16 19">Binds 2 calcium ions per subunit.</text>
</comment>
<dbReference type="GO" id="GO:0006979">
    <property type="term" value="P:response to oxidative stress"/>
    <property type="evidence" value="ECO:0007669"/>
    <property type="project" value="UniProtKB-UniRule"/>
</dbReference>
<dbReference type="InterPro" id="IPR019794">
    <property type="entry name" value="Peroxidases_AS"/>
</dbReference>
<feature type="binding site" description="axial binding residue" evidence="16">
    <location>
        <position position="233"/>
    </location>
    <ligand>
        <name>heme b</name>
        <dbReference type="ChEBI" id="CHEBI:60344"/>
    </ligand>
    <ligandPart>
        <name>Fe</name>
        <dbReference type="ChEBI" id="CHEBI:18248"/>
    </ligandPart>
</feature>
<dbReference type="GO" id="GO:0009505">
    <property type="term" value="C:plant-type cell wall"/>
    <property type="evidence" value="ECO:0000318"/>
    <property type="project" value="GO_Central"/>
</dbReference>
<name>A0A2C9UCK2_MANES</name>